<dbReference type="Proteomes" id="UP000704712">
    <property type="component" value="Unassembled WGS sequence"/>
</dbReference>
<accession>A0A8S9TR63</accession>
<protein>
    <submittedName>
        <fullName evidence="1">Uncharacterized protein</fullName>
    </submittedName>
</protein>
<dbReference type="AlphaFoldDB" id="A0A8S9TR63"/>
<evidence type="ECO:0000313" key="1">
    <source>
        <dbReference type="EMBL" id="KAF4130473.1"/>
    </source>
</evidence>
<gene>
    <name evidence="1" type="ORF">GN958_ATG20367</name>
</gene>
<name>A0A8S9TR63_PHYIN</name>
<reference evidence="1" key="1">
    <citation type="submission" date="2020-03" db="EMBL/GenBank/DDBJ databases">
        <title>Hybrid Assembly of Korean Phytophthora infestans isolates.</title>
        <authorList>
            <person name="Prokchorchik M."/>
            <person name="Lee Y."/>
            <person name="Seo J."/>
            <person name="Cho J.-H."/>
            <person name="Park Y.-E."/>
            <person name="Jang D.-C."/>
            <person name="Im J.-S."/>
            <person name="Choi J.-G."/>
            <person name="Park H.-J."/>
            <person name="Lee G.-B."/>
            <person name="Lee Y.-G."/>
            <person name="Hong S.-Y."/>
            <person name="Cho K."/>
            <person name="Sohn K.H."/>
        </authorList>
    </citation>
    <scope>NUCLEOTIDE SEQUENCE</scope>
    <source>
        <strain evidence="1">KR_2_A2</strain>
    </source>
</reference>
<sequence length="192" mass="21582">MTTGRLNFTSRIPRNGSCKKAQNENLALTLVSNFFIIAEVPVYPSEVRFTANPRDHPLTVTLRRGDTVEAIRRTEAAGPTACRKVDSLHTLYRCLISELGPNTAVLTVRPHPYLCRLACLWMGGRRWTRTRNDYKKRAALHALKRGTSKASERQLRWTNADNVAAASLDAFAWKQVRRIVGWARGGNSFSSV</sequence>
<dbReference type="EMBL" id="JAACNO010002837">
    <property type="protein sequence ID" value="KAF4130473.1"/>
    <property type="molecule type" value="Genomic_DNA"/>
</dbReference>
<comment type="caution">
    <text evidence="1">The sequence shown here is derived from an EMBL/GenBank/DDBJ whole genome shotgun (WGS) entry which is preliminary data.</text>
</comment>
<organism evidence="1 2">
    <name type="scientific">Phytophthora infestans</name>
    <name type="common">Potato late blight agent</name>
    <name type="synonym">Botrytis infestans</name>
    <dbReference type="NCBI Taxonomy" id="4787"/>
    <lineage>
        <taxon>Eukaryota</taxon>
        <taxon>Sar</taxon>
        <taxon>Stramenopiles</taxon>
        <taxon>Oomycota</taxon>
        <taxon>Peronosporomycetes</taxon>
        <taxon>Peronosporales</taxon>
        <taxon>Peronosporaceae</taxon>
        <taxon>Phytophthora</taxon>
    </lineage>
</organism>
<proteinExistence type="predicted"/>
<evidence type="ECO:0000313" key="2">
    <source>
        <dbReference type="Proteomes" id="UP000704712"/>
    </source>
</evidence>